<reference evidence="1 2" key="1">
    <citation type="submission" date="2018-11" db="EMBL/GenBank/DDBJ databases">
        <title>Genomic Encyclopedia of Type Strains, Phase IV (KMG-IV): sequencing the most valuable type-strain genomes for metagenomic binning, comparative biology and taxonomic classification.</title>
        <authorList>
            <person name="Goeker M."/>
        </authorList>
    </citation>
    <scope>NUCLEOTIDE SEQUENCE [LARGE SCALE GENOMIC DNA]</scope>
    <source>
        <strain evidence="1 2">DSM 16974</strain>
    </source>
</reference>
<keyword evidence="2" id="KW-1185">Reference proteome</keyword>
<dbReference type="Proteomes" id="UP000273643">
    <property type="component" value="Unassembled WGS sequence"/>
</dbReference>
<sequence length="75" mass="8147">MTQGMTKEAAAERLNASEAFVQRMIEKGRLAPDEAGLLDPQRVDDLAQLLERLRENGVGTVIGLIDEELGPVDNA</sequence>
<proteinExistence type="predicted"/>
<dbReference type="EMBL" id="RJUK01000001">
    <property type="protein sequence ID" value="ROQ21699.1"/>
    <property type="molecule type" value="Genomic_DNA"/>
</dbReference>
<organism evidence="1 2">
    <name type="scientific">Marinimicrobium koreense</name>
    <dbReference type="NCBI Taxonomy" id="306545"/>
    <lineage>
        <taxon>Bacteria</taxon>
        <taxon>Pseudomonadati</taxon>
        <taxon>Pseudomonadota</taxon>
        <taxon>Gammaproteobacteria</taxon>
        <taxon>Cellvibrionales</taxon>
        <taxon>Cellvibrionaceae</taxon>
        <taxon>Marinimicrobium</taxon>
    </lineage>
</organism>
<evidence type="ECO:0000313" key="2">
    <source>
        <dbReference type="Proteomes" id="UP000273643"/>
    </source>
</evidence>
<gene>
    <name evidence="1" type="ORF">EDC38_2325</name>
</gene>
<protein>
    <recommendedName>
        <fullName evidence="3">Excisionase family DNA binding protein</fullName>
    </recommendedName>
</protein>
<accession>A0A3N1P0Y1</accession>
<evidence type="ECO:0008006" key="3">
    <source>
        <dbReference type="Google" id="ProtNLM"/>
    </source>
</evidence>
<evidence type="ECO:0000313" key="1">
    <source>
        <dbReference type="EMBL" id="ROQ21699.1"/>
    </source>
</evidence>
<name>A0A3N1P0Y1_9GAMM</name>
<comment type="caution">
    <text evidence="1">The sequence shown here is derived from an EMBL/GenBank/DDBJ whole genome shotgun (WGS) entry which is preliminary data.</text>
</comment>
<dbReference type="AlphaFoldDB" id="A0A3N1P0Y1"/>